<feature type="region of interest" description="Disordered" evidence="1">
    <location>
        <begin position="150"/>
        <end position="187"/>
    </location>
</feature>
<name>A0A9N9MAP7_9CUCU</name>
<accession>A0A9N9MAP7</accession>
<gene>
    <name evidence="2" type="ORF">CEUTPL_LOCUS391</name>
</gene>
<feature type="region of interest" description="Disordered" evidence="1">
    <location>
        <begin position="1"/>
        <end position="49"/>
    </location>
</feature>
<proteinExistence type="predicted"/>
<feature type="compositionally biased region" description="Polar residues" evidence="1">
    <location>
        <begin position="233"/>
        <end position="256"/>
    </location>
</feature>
<keyword evidence="3" id="KW-1185">Reference proteome</keyword>
<dbReference type="AlphaFoldDB" id="A0A9N9MAP7"/>
<protein>
    <submittedName>
        <fullName evidence="2">Uncharacterized protein</fullName>
    </submittedName>
</protein>
<feature type="compositionally biased region" description="Polar residues" evidence="1">
    <location>
        <begin position="36"/>
        <end position="45"/>
    </location>
</feature>
<evidence type="ECO:0000256" key="1">
    <source>
        <dbReference type="SAM" id="MobiDB-lite"/>
    </source>
</evidence>
<dbReference type="Proteomes" id="UP001152799">
    <property type="component" value="Chromosome 1"/>
</dbReference>
<dbReference type="EMBL" id="OU892277">
    <property type="protein sequence ID" value="CAG9759645.1"/>
    <property type="molecule type" value="Genomic_DNA"/>
</dbReference>
<sequence length="256" mass="28836">MSFLSAENDGSSGSSVDEDEEGEKQELAAGRDPTKDQGQSCLDSSESSDDVCFGEYTMEEAKRDVRRNWARPITRRHSCFSRFKYLDVRKKMDEVINQSGDLFSNPSEVTLKECLELGNVSDEPLSGHTSYNPNQEPLNKLEMSLFSADNDVSSGSSVTKEEEKQELAAGRDPTKDQSCLDSSESSDDVCFGEYTMEEAKRDVRRNWARPITRRHSCFARFKYVDVKKEMDEVTNQQEPCSDDSIVSKTDDSMTTS</sequence>
<reference evidence="2" key="1">
    <citation type="submission" date="2022-01" db="EMBL/GenBank/DDBJ databases">
        <authorList>
            <person name="King R."/>
        </authorList>
    </citation>
    <scope>NUCLEOTIDE SEQUENCE</scope>
</reference>
<evidence type="ECO:0000313" key="2">
    <source>
        <dbReference type="EMBL" id="CAG9759645.1"/>
    </source>
</evidence>
<evidence type="ECO:0000313" key="3">
    <source>
        <dbReference type="Proteomes" id="UP001152799"/>
    </source>
</evidence>
<organism evidence="2 3">
    <name type="scientific">Ceutorhynchus assimilis</name>
    <name type="common">cabbage seed weevil</name>
    <dbReference type="NCBI Taxonomy" id="467358"/>
    <lineage>
        <taxon>Eukaryota</taxon>
        <taxon>Metazoa</taxon>
        <taxon>Ecdysozoa</taxon>
        <taxon>Arthropoda</taxon>
        <taxon>Hexapoda</taxon>
        <taxon>Insecta</taxon>
        <taxon>Pterygota</taxon>
        <taxon>Neoptera</taxon>
        <taxon>Endopterygota</taxon>
        <taxon>Coleoptera</taxon>
        <taxon>Polyphaga</taxon>
        <taxon>Cucujiformia</taxon>
        <taxon>Curculionidae</taxon>
        <taxon>Ceutorhynchinae</taxon>
        <taxon>Ceutorhynchus</taxon>
    </lineage>
</organism>
<feature type="region of interest" description="Disordered" evidence="1">
    <location>
        <begin position="232"/>
        <end position="256"/>
    </location>
</feature>